<evidence type="ECO:0000256" key="1">
    <source>
        <dbReference type="SAM" id="SignalP"/>
    </source>
</evidence>
<dbReference type="Proteomes" id="UP000247523">
    <property type="component" value="Unassembled WGS sequence"/>
</dbReference>
<name>A0A255IPH1_9FIRM</name>
<feature type="chain" id="PRO_5038298184" description="Lipoprotein" evidence="1">
    <location>
        <begin position="23"/>
        <end position="133"/>
    </location>
</feature>
<reference evidence="3" key="3">
    <citation type="submission" date="2018-07" db="EMBL/GenBank/DDBJ databases">
        <authorList>
            <person name="Quirk P.G."/>
            <person name="Krulwich T.A."/>
        </authorList>
    </citation>
    <scope>NUCLEOTIDE SEQUENCE</scope>
    <source>
        <strain evidence="3">CCRI-19302</strain>
    </source>
</reference>
<organism evidence="3 4">
    <name type="scientific">Lachnotalea glycerini</name>
    <dbReference type="NCBI Taxonomy" id="1763509"/>
    <lineage>
        <taxon>Bacteria</taxon>
        <taxon>Bacillati</taxon>
        <taxon>Bacillota</taxon>
        <taxon>Clostridia</taxon>
        <taxon>Lachnospirales</taxon>
        <taxon>Lachnospiraceae</taxon>
        <taxon>Lachnotalea</taxon>
    </lineage>
</organism>
<keyword evidence="1" id="KW-0732">Signal</keyword>
<dbReference type="OrthoDB" id="2084693at2"/>
<evidence type="ECO:0000313" key="5">
    <source>
        <dbReference type="Proteomes" id="UP000247523"/>
    </source>
</evidence>
<dbReference type="PROSITE" id="PS51257">
    <property type="entry name" value="PROKAR_LIPOPROTEIN"/>
    <property type="match status" value="1"/>
</dbReference>
<dbReference type="Proteomes" id="UP000216411">
    <property type="component" value="Unassembled WGS sequence"/>
</dbReference>
<reference evidence="3 4" key="1">
    <citation type="journal article" date="2017" name="Genome Announc.">
        <title>Draft Genome Sequence of a Sporulating and Motile Strain of Lachnotalea glycerini Isolated from Water in Quebec City, Canada.</title>
        <authorList>
            <person name="Maheux A.F."/>
            <person name="Boudreau D.K."/>
            <person name="Berube E."/>
            <person name="Boissinot M."/>
            <person name="Raymond F."/>
            <person name="Brodeur S."/>
            <person name="Corbeil J."/>
            <person name="Isabel S."/>
            <person name="Omar R.F."/>
            <person name="Bergeron M.G."/>
        </authorList>
    </citation>
    <scope>NUCLEOTIDE SEQUENCE [LARGE SCALE GENOMIC DNA]</scope>
    <source>
        <strain evidence="3 4">CCRI-19302</strain>
    </source>
</reference>
<proteinExistence type="predicted"/>
<evidence type="ECO:0000313" key="4">
    <source>
        <dbReference type="Proteomes" id="UP000216411"/>
    </source>
</evidence>
<evidence type="ECO:0000313" key="2">
    <source>
        <dbReference type="EMBL" id="PXV87820.1"/>
    </source>
</evidence>
<dbReference type="AlphaFoldDB" id="A0A255IPH1"/>
<feature type="signal peptide" evidence="1">
    <location>
        <begin position="1"/>
        <end position="22"/>
    </location>
</feature>
<keyword evidence="4" id="KW-1185">Reference proteome</keyword>
<evidence type="ECO:0000313" key="3">
    <source>
        <dbReference type="EMBL" id="RDY30082.1"/>
    </source>
</evidence>
<gene>
    <name evidence="2" type="ORF">C8E03_109110</name>
    <name evidence="3" type="ORF">CG710_016470</name>
</gene>
<dbReference type="EMBL" id="QICS01000009">
    <property type="protein sequence ID" value="PXV87820.1"/>
    <property type="molecule type" value="Genomic_DNA"/>
</dbReference>
<evidence type="ECO:0008006" key="6">
    <source>
        <dbReference type="Google" id="ProtNLM"/>
    </source>
</evidence>
<protein>
    <recommendedName>
        <fullName evidence="6">Lipoprotein</fullName>
    </recommendedName>
</protein>
<reference evidence="2 5" key="2">
    <citation type="submission" date="2018-05" db="EMBL/GenBank/DDBJ databases">
        <title>Genomic Encyclopedia of Type Strains, Phase IV (KMG-IV): sequencing the most valuable type-strain genomes for metagenomic binning, comparative biology and taxonomic classification.</title>
        <authorList>
            <person name="Goeker M."/>
        </authorList>
    </citation>
    <scope>NUCLEOTIDE SEQUENCE [LARGE SCALE GENOMIC DNA]</scope>
    <source>
        <strain evidence="2 5">DSM 28816</strain>
    </source>
</reference>
<dbReference type="RefSeq" id="WP_094376044.1">
    <property type="nucleotide sequence ID" value="NZ_NOKA02000049.1"/>
</dbReference>
<comment type="caution">
    <text evidence="3">The sequence shown here is derived from an EMBL/GenBank/DDBJ whole genome shotgun (WGS) entry which is preliminary data.</text>
</comment>
<sequence length="133" mass="14746">MKKILSLVLGAMLLMVILASCGGNDNTIQTCIIANESYSEKVDLEAATQPESLTADSPAYASVHIVESPKGMEYTIKWYLNDTKIKTETKATENDRQDILVYELEAENVATGNLKVEVFYKDTVLITKELPIK</sequence>
<dbReference type="EMBL" id="NOKA02000049">
    <property type="protein sequence ID" value="RDY30082.1"/>
    <property type="molecule type" value="Genomic_DNA"/>
</dbReference>
<accession>A0A255IPH1</accession>